<dbReference type="OrthoDB" id="8123139at2759"/>
<feature type="non-terminal residue" evidence="3">
    <location>
        <position position="1"/>
    </location>
</feature>
<dbReference type="Proteomes" id="UP000663879">
    <property type="component" value="Unassembled WGS sequence"/>
</dbReference>
<proteinExistence type="predicted"/>
<feature type="compositionally biased region" description="Basic and acidic residues" evidence="1">
    <location>
        <begin position="83"/>
        <end position="108"/>
    </location>
</feature>
<organism evidence="3 4">
    <name type="scientific">Brachionus calyciflorus</name>
    <dbReference type="NCBI Taxonomy" id="104777"/>
    <lineage>
        <taxon>Eukaryota</taxon>
        <taxon>Metazoa</taxon>
        <taxon>Spiralia</taxon>
        <taxon>Gnathifera</taxon>
        <taxon>Rotifera</taxon>
        <taxon>Eurotatoria</taxon>
        <taxon>Monogononta</taxon>
        <taxon>Pseudotrocha</taxon>
        <taxon>Ploima</taxon>
        <taxon>Brachionidae</taxon>
        <taxon>Brachionus</taxon>
    </lineage>
</organism>
<accession>A0A814CV08</accession>
<evidence type="ECO:0000313" key="3">
    <source>
        <dbReference type="EMBL" id="CAF0947144.1"/>
    </source>
</evidence>
<dbReference type="Pfam" id="PF13843">
    <property type="entry name" value="DDE_Tnp_1_7"/>
    <property type="match status" value="1"/>
</dbReference>
<comment type="caution">
    <text evidence="3">The sequence shown here is derived from an EMBL/GenBank/DDBJ whole genome shotgun (WGS) entry which is preliminary data.</text>
</comment>
<dbReference type="PANTHER" id="PTHR46599">
    <property type="entry name" value="PIGGYBAC TRANSPOSABLE ELEMENT-DERIVED PROTEIN 4"/>
    <property type="match status" value="1"/>
</dbReference>
<sequence length="930" mass="108116">MINNDTILTVSSENDLVNITKFNEIKFPADHLNRIYVDFNSSQNPNRPTIVRNNRRNKKIKESSSESSEDLLSDSTDLSSNLKENKSESISDDETNKENSSDSSHNESESIENEVDAYKIPEIFIRHIPKWGGIVKRNGKLIYISNTCTIDYYLLAFWILSDEDLTSDKSMDESSNVLGKKIMHFENDEFENVDDNDDLIENDNLVIPDTLSSTSGVGQQPHLSQTFNQTFNMNYFMSFFQTKMNELTFNINSKMSEFNDKITQSVDDKLKIFGKLVFNNDSTKLYIKKLNKLTYDKLRYECLLKLFKSYLDGEKTPPSRFPRPMFRDNERYINSYNKVKINCNIKELETRIKENIDEIFQLKVLLPNAIDDIKKFMSDIDKINRSKIKKMEDKHNEVFLSVESKPFTILNNFNTSSTNNYFTNGILSLDKDEDVKLDDKSDQNIDKNEEDDNENLVAMHVDESIQSVIRSTIGDQSTREFESSAEKTSKAGVVWNKLDIRSSKKAKNRINFPSKTGSTRFAARKIDEIALSAFRCLFDDSMIKKIIIHKNSEAERCDDGFRKDDEIFMRFIGLLLCRGVFCRGVSVRDLWSKEYSMLIITKLLAKNKFTKVMKFLRFDEKSTRRTRRSNDKFCLIREIWERFIDKSKSSFLPSQFSTVDEQLLPTKTRCPFIQFMPNKPDKFGIKFWNLVDLKSKYLLNSYPYLGKDTDKPQGHTVCSDNFFTSFRLAVELLRKKTTLIGTVKKNKRELPSSTNIKQDLFLSLFYEHDSGVVLTIYQGKVEKNVCVMSTFHDSVEVEPEEISMGKSPNTILDYNQNKCGVDSVDQMTRIYSVKAPSKRWPIQVFYNLLNICFINSWVLFREINRSNISGRQFLIKLVQEITHLYSKEATQSTPTTPIQRKRKLSLENLESNSSPKRFQCQTKLWNKNKT</sequence>
<evidence type="ECO:0000256" key="1">
    <source>
        <dbReference type="SAM" id="MobiDB-lite"/>
    </source>
</evidence>
<reference evidence="3" key="1">
    <citation type="submission" date="2021-02" db="EMBL/GenBank/DDBJ databases">
        <authorList>
            <person name="Nowell W R."/>
        </authorList>
    </citation>
    <scope>NUCLEOTIDE SEQUENCE</scope>
    <source>
        <strain evidence="3">Ploen Becks lab</strain>
    </source>
</reference>
<evidence type="ECO:0000313" key="4">
    <source>
        <dbReference type="Proteomes" id="UP000663879"/>
    </source>
</evidence>
<evidence type="ECO:0000259" key="2">
    <source>
        <dbReference type="Pfam" id="PF13843"/>
    </source>
</evidence>
<name>A0A814CV08_9BILA</name>
<keyword evidence="4" id="KW-1185">Reference proteome</keyword>
<protein>
    <recommendedName>
        <fullName evidence="2">PiggyBac transposable element-derived protein domain-containing protein</fullName>
    </recommendedName>
</protein>
<dbReference type="InterPro" id="IPR029526">
    <property type="entry name" value="PGBD"/>
</dbReference>
<dbReference type="AlphaFoldDB" id="A0A814CV08"/>
<gene>
    <name evidence="3" type="ORF">OXX778_LOCUS13746</name>
</gene>
<dbReference type="PANTHER" id="PTHR46599:SF6">
    <property type="entry name" value="DUAL SPECIFICITY PHOSPHATASE 26"/>
    <property type="match status" value="1"/>
</dbReference>
<feature type="region of interest" description="Disordered" evidence="1">
    <location>
        <begin position="39"/>
        <end position="113"/>
    </location>
</feature>
<feature type="domain" description="PiggyBac transposable element-derived protein" evidence="2">
    <location>
        <begin position="532"/>
        <end position="857"/>
    </location>
</feature>
<dbReference type="EMBL" id="CAJNOC010002698">
    <property type="protein sequence ID" value="CAF0947144.1"/>
    <property type="molecule type" value="Genomic_DNA"/>
</dbReference>